<gene>
    <name evidence="1" type="ORF">RPERSI_LOCUS36844</name>
</gene>
<dbReference type="Proteomes" id="UP000789920">
    <property type="component" value="Unassembled WGS sequence"/>
</dbReference>
<name>A0ACA9SZZ6_9GLOM</name>
<sequence>QYDTWSAPQQTAARYKLFELIKEPMLLLDPMVQQHTRERPAGPWNKAQTSTQRIPSAFELEEARTGSRRCG</sequence>
<keyword evidence="2" id="KW-1185">Reference proteome</keyword>
<proteinExistence type="predicted"/>
<feature type="non-terminal residue" evidence="1">
    <location>
        <position position="71"/>
    </location>
</feature>
<protein>
    <submittedName>
        <fullName evidence="1">17268_t:CDS:1</fullName>
    </submittedName>
</protein>
<comment type="caution">
    <text evidence="1">The sequence shown here is derived from an EMBL/GenBank/DDBJ whole genome shotgun (WGS) entry which is preliminary data.</text>
</comment>
<organism evidence="1 2">
    <name type="scientific">Racocetra persica</name>
    <dbReference type="NCBI Taxonomy" id="160502"/>
    <lineage>
        <taxon>Eukaryota</taxon>
        <taxon>Fungi</taxon>
        <taxon>Fungi incertae sedis</taxon>
        <taxon>Mucoromycota</taxon>
        <taxon>Glomeromycotina</taxon>
        <taxon>Glomeromycetes</taxon>
        <taxon>Diversisporales</taxon>
        <taxon>Gigasporaceae</taxon>
        <taxon>Racocetra</taxon>
    </lineage>
</organism>
<accession>A0ACA9SZZ6</accession>
<reference evidence="1" key="1">
    <citation type="submission" date="2021-06" db="EMBL/GenBank/DDBJ databases">
        <authorList>
            <person name="Kallberg Y."/>
            <person name="Tangrot J."/>
            <person name="Rosling A."/>
        </authorList>
    </citation>
    <scope>NUCLEOTIDE SEQUENCE</scope>
    <source>
        <strain evidence="1">MA461A</strain>
    </source>
</reference>
<feature type="non-terminal residue" evidence="1">
    <location>
        <position position="1"/>
    </location>
</feature>
<evidence type="ECO:0000313" key="2">
    <source>
        <dbReference type="Proteomes" id="UP000789920"/>
    </source>
</evidence>
<dbReference type="EMBL" id="CAJVQC010179364">
    <property type="protein sequence ID" value="CAG8851997.1"/>
    <property type="molecule type" value="Genomic_DNA"/>
</dbReference>
<evidence type="ECO:0000313" key="1">
    <source>
        <dbReference type="EMBL" id="CAG8851997.1"/>
    </source>
</evidence>